<feature type="region of interest" description="Disordered" evidence="1">
    <location>
        <begin position="111"/>
        <end position="132"/>
    </location>
</feature>
<evidence type="ECO:0000313" key="3">
    <source>
        <dbReference type="Proteomes" id="UP000548304"/>
    </source>
</evidence>
<organism evidence="2 3">
    <name type="scientific">Actinopolyspora biskrensis</name>
    <dbReference type="NCBI Taxonomy" id="1470178"/>
    <lineage>
        <taxon>Bacteria</taxon>
        <taxon>Bacillati</taxon>
        <taxon>Actinomycetota</taxon>
        <taxon>Actinomycetes</taxon>
        <taxon>Actinopolysporales</taxon>
        <taxon>Actinopolysporaceae</taxon>
        <taxon>Actinopolyspora</taxon>
    </lineage>
</organism>
<keyword evidence="3" id="KW-1185">Reference proteome</keyword>
<dbReference type="RefSeq" id="WP_179534169.1">
    <property type="nucleotide sequence ID" value="NZ_JACBYW010000001.1"/>
</dbReference>
<gene>
    <name evidence="2" type="ORF">FHR84_000995</name>
</gene>
<protein>
    <submittedName>
        <fullName evidence="2">Uncharacterized protein</fullName>
    </submittedName>
</protein>
<feature type="compositionally biased region" description="Basic and acidic residues" evidence="1">
    <location>
        <begin position="11"/>
        <end position="22"/>
    </location>
</feature>
<feature type="region of interest" description="Disordered" evidence="1">
    <location>
        <begin position="1"/>
        <end position="22"/>
    </location>
</feature>
<dbReference type="EMBL" id="JACBYW010000001">
    <property type="protein sequence ID" value="NYH77681.1"/>
    <property type="molecule type" value="Genomic_DNA"/>
</dbReference>
<name>A0A852YSJ4_9ACTN</name>
<comment type="caution">
    <text evidence="2">The sequence shown here is derived from an EMBL/GenBank/DDBJ whole genome shotgun (WGS) entry which is preliminary data.</text>
</comment>
<dbReference type="InterPro" id="IPR006311">
    <property type="entry name" value="TAT_signal"/>
</dbReference>
<dbReference type="NCBIfam" id="TIGR01409">
    <property type="entry name" value="TAT_signal_seq"/>
    <property type="match status" value="1"/>
</dbReference>
<reference evidence="2 3" key="1">
    <citation type="submission" date="2020-07" db="EMBL/GenBank/DDBJ databases">
        <title>Genomic Encyclopedia of Type Strains, Phase III (KMG-III): the genomes of soil and plant-associated and newly described type strains.</title>
        <authorList>
            <person name="Whitman W."/>
        </authorList>
    </citation>
    <scope>NUCLEOTIDE SEQUENCE [LARGE SCALE GENOMIC DNA]</scope>
    <source>
        <strain evidence="2 3">CECT 8576</strain>
    </source>
</reference>
<evidence type="ECO:0000313" key="2">
    <source>
        <dbReference type="EMBL" id="NYH77681.1"/>
    </source>
</evidence>
<dbReference type="AlphaFoldDB" id="A0A852YSJ4"/>
<dbReference type="Proteomes" id="UP000548304">
    <property type="component" value="Unassembled WGS sequence"/>
</dbReference>
<sequence>MSTSDENGPEPPHDADGTARRDFLKKAATGAAAAAGGLAFVGGQASAAQPPTPPSVGAEIPCSCLAPGVPLTIQAATVQIDFSGQIKVRVESANPLNPWSLKLKVIGHEVTGTDNGDSGEEAKSAQREGLGRVHIKQSDAEVTPESLLEMTQQSPPKFEQTMFLNFTMTIENPPQQLMERSLGVSLTKRPEPLVLTTKNPGKLVGHLNNFPPQGEVYQLQNPIELVVPNHDETIATIDRFPVQVGGLDDS</sequence>
<dbReference type="InterPro" id="IPR019546">
    <property type="entry name" value="TAT_signal_bac_arc"/>
</dbReference>
<accession>A0A852YSJ4</accession>
<proteinExistence type="predicted"/>
<evidence type="ECO:0000256" key="1">
    <source>
        <dbReference type="SAM" id="MobiDB-lite"/>
    </source>
</evidence>
<feature type="compositionally biased region" description="Basic and acidic residues" evidence="1">
    <location>
        <begin position="120"/>
        <end position="132"/>
    </location>
</feature>
<dbReference type="PROSITE" id="PS51318">
    <property type="entry name" value="TAT"/>
    <property type="match status" value="1"/>
</dbReference>